<dbReference type="Pfam" id="PF00581">
    <property type="entry name" value="Rhodanese"/>
    <property type="match status" value="1"/>
</dbReference>
<gene>
    <name evidence="4" type="ORF">G4L39_12240</name>
</gene>
<dbReference type="InterPro" id="IPR001763">
    <property type="entry name" value="Rhodanese-like_dom"/>
</dbReference>
<feature type="domain" description="Rhodanese" evidence="3">
    <location>
        <begin position="106"/>
        <end position="202"/>
    </location>
</feature>
<evidence type="ECO:0000256" key="1">
    <source>
        <dbReference type="SAM" id="MobiDB-lite"/>
    </source>
</evidence>
<feature type="transmembrane region" description="Helical" evidence="2">
    <location>
        <begin position="12"/>
        <end position="39"/>
    </location>
</feature>
<dbReference type="AlphaFoldDB" id="A0A6M1RK68"/>
<feature type="compositionally biased region" description="Low complexity" evidence="1">
    <location>
        <begin position="203"/>
        <end position="215"/>
    </location>
</feature>
<dbReference type="EMBL" id="JAAKYA010000082">
    <property type="protein sequence ID" value="NGO40156.1"/>
    <property type="molecule type" value="Genomic_DNA"/>
</dbReference>
<dbReference type="RefSeq" id="WP_165108472.1">
    <property type="nucleotide sequence ID" value="NZ_JAAKYA010000082.1"/>
</dbReference>
<comment type="caution">
    <text evidence="4">The sequence shown here is derived from an EMBL/GenBank/DDBJ whole genome shotgun (WGS) entry which is preliminary data.</text>
</comment>
<keyword evidence="2" id="KW-1133">Transmembrane helix</keyword>
<evidence type="ECO:0000313" key="4">
    <source>
        <dbReference type="EMBL" id="NGO40156.1"/>
    </source>
</evidence>
<proteinExistence type="predicted"/>
<accession>A0A6M1RK68</accession>
<dbReference type="GO" id="GO:0004792">
    <property type="term" value="F:thiosulfate-cyanide sulfurtransferase activity"/>
    <property type="evidence" value="ECO:0007669"/>
    <property type="project" value="InterPro"/>
</dbReference>
<evidence type="ECO:0000259" key="3">
    <source>
        <dbReference type="PROSITE" id="PS50206"/>
    </source>
</evidence>
<organism evidence="4 5">
    <name type="scientific">Limisphaera ngatamarikiensis</name>
    <dbReference type="NCBI Taxonomy" id="1324935"/>
    <lineage>
        <taxon>Bacteria</taxon>
        <taxon>Pseudomonadati</taxon>
        <taxon>Verrucomicrobiota</taxon>
        <taxon>Verrucomicrobiia</taxon>
        <taxon>Limisphaerales</taxon>
        <taxon>Limisphaeraceae</taxon>
        <taxon>Limisphaera</taxon>
    </lineage>
</organism>
<dbReference type="SMART" id="SM00450">
    <property type="entry name" value="RHOD"/>
    <property type="match status" value="1"/>
</dbReference>
<evidence type="ECO:0000256" key="2">
    <source>
        <dbReference type="SAM" id="Phobius"/>
    </source>
</evidence>
<evidence type="ECO:0000313" key="5">
    <source>
        <dbReference type="Proteomes" id="UP000477311"/>
    </source>
</evidence>
<dbReference type="InterPro" id="IPR001307">
    <property type="entry name" value="Thiosulphate_STrfase_CS"/>
</dbReference>
<name>A0A6M1RK68_9BACT</name>
<dbReference type="SUPFAM" id="SSF52821">
    <property type="entry name" value="Rhodanese/Cell cycle control phosphatase"/>
    <property type="match status" value="1"/>
</dbReference>
<keyword evidence="2" id="KW-0812">Transmembrane</keyword>
<protein>
    <submittedName>
        <fullName evidence="4">Rhodanese-like domain-containing protein</fullName>
    </submittedName>
</protein>
<dbReference type="PROSITE" id="PS00380">
    <property type="entry name" value="RHODANESE_1"/>
    <property type="match status" value="1"/>
</dbReference>
<keyword evidence="5" id="KW-1185">Reference proteome</keyword>
<reference evidence="4 5" key="1">
    <citation type="submission" date="2020-02" db="EMBL/GenBank/DDBJ databases">
        <title>Draft genome sequence of Limisphaera ngatamarikiensis NGM72.4T, a thermophilic Verrucomicrobia grouped in subdivision 3.</title>
        <authorList>
            <person name="Carere C.R."/>
            <person name="Steen J."/>
            <person name="Hugenholtz P."/>
            <person name="Stott M.B."/>
        </authorList>
    </citation>
    <scope>NUCLEOTIDE SEQUENCE [LARGE SCALE GENOMIC DNA]</scope>
    <source>
        <strain evidence="4 5">NGM72.4</strain>
    </source>
</reference>
<dbReference type="Proteomes" id="UP000477311">
    <property type="component" value="Unassembled WGS sequence"/>
</dbReference>
<feature type="region of interest" description="Disordered" evidence="1">
    <location>
        <begin position="196"/>
        <end position="215"/>
    </location>
</feature>
<dbReference type="PROSITE" id="PS50206">
    <property type="entry name" value="RHODANESE_3"/>
    <property type="match status" value="1"/>
</dbReference>
<dbReference type="Gene3D" id="3.40.250.10">
    <property type="entry name" value="Rhodanese-like domain"/>
    <property type="match status" value="1"/>
</dbReference>
<dbReference type="InterPro" id="IPR036873">
    <property type="entry name" value="Rhodanese-like_dom_sf"/>
</dbReference>
<sequence>MSHGGEGAGRSVGSVWCIVAEAVLVLAVGLGFGCLANALSPRGLNWTRNYFPLPAVTPQPVTAGDAPSGVPAADAESEAIARVTARGYAAWTFERAVEAFADPARLTGRMVWVDARAEIPYRRGHIPGARQFDPYRPEQNLLEVVAACLQAEKVIVYCSGGRCEDAELAASLLEQAGVPRERLVIYVGGFEEWEARGQPVEPRPTSTGSTPAPTP</sequence>
<dbReference type="CDD" id="cd00158">
    <property type="entry name" value="RHOD"/>
    <property type="match status" value="1"/>
</dbReference>
<keyword evidence="2" id="KW-0472">Membrane</keyword>